<dbReference type="EMBL" id="JBIACK010000001">
    <property type="protein sequence ID" value="MFE8699058.1"/>
    <property type="molecule type" value="Genomic_DNA"/>
</dbReference>
<gene>
    <name evidence="1" type="ORF">ACFYKX_00335</name>
</gene>
<keyword evidence="2" id="KW-1185">Reference proteome</keyword>
<proteinExistence type="predicted"/>
<comment type="caution">
    <text evidence="1">The sequence shown here is derived from an EMBL/GenBank/DDBJ whole genome shotgun (WGS) entry which is preliminary data.</text>
</comment>
<evidence type="ECO:0000313" key="1">
    <source>
        <dbReference type="EMBL" id="MFE8699058.1"/>
    </source>
</evidence>
<dbReference type="Proteomes" id="UP001601059">
    <property type="component" value="Unassembled WGS sequence"/>
</dbReference>
<accession>A0ABW6K4F1</accession>
<reference evidence="1 2" key="1">
    <citation type="submission" date="2024-08" db="EMBL/GenBank/DDBJ databases">
        <title>Two novel Cytobacillus novel species.</title>
        <authorList>
            <person name="Liu G."/>
        </authorList>
    </citation>
    <scope>NUCLEOTIDE SEQUENCE [LARGE SCALE GENOMIC DNA]</scope>
    <source>
        <strain evidence="1 2">FJAT-54145</strain>
    </source>
</reference>
<evidence type="ECO:0000313" key="2">
    <source>
        <dbReference type="Proteomes" id="UP001601059"/>
    </source>
</evidence>
<evidence type="ECO:0008006" key="3">
    <source>
        <dbReference type="Google" id="ProtNLM"/>
    </source>
</evidence>
<dbReference type="RefSeq" id="WP_389356944.1">
    <property type="nucleotide sequence ID" value="NZ_JBIACK010000001.1"/>
</dbReference>
<sequence length="649" mass="72832">MVTASIIQSLLKESAPPTEARGFRPGQIINGKIIKLFPNQIAEVQVGNQKVIAQLEVPLSANERYWFQVQSGEGKIHLKVLPLSEGSFQKGGTASIEGLIKQLSLPQSKENIELVAFFAKERLPISKEILQLSAEWLKGNGQSKEGLEAIKQMLTKDLPLTKETFLSMKANIKSESMNVLLSQLHTLLDQGPSSVTGDKLIQLTHQLTISENHKLTEQVLTQLLKTWLSTPEQGDSQVAFKLLQRFGLVVEGNESVVLRNGAEQLLKTAEDTTRGLNHEVSRNLSLVKEVVESSRLGNQEEFIGKVKQYLANNPGSSQSNSVVSGILNQTEGVNSSQNDRILNSVMKSFILSIIQQTETENVGNTISRLVLPLLSSNGDDVGKINLFNQNVVSVMNETFDPVELLPNNQIQTQLKAEEKMLLRSLLTVINEGAKWEDSTFVSEQLRKIIKDLGLSYEKDLLHSFKQTNAPELQRTDTLKSVLIQYLNETPPPHIRDVAEQLLHKITGVQLMSQETGPLQQYVMQIPLPLFQKTTDLTIQWSGRKKENGEIDSNYCRVLFYLDLENLNETIVDMQVQNRIMNITIFNDTERLKKLATPLIPILKENLARNDYKLSSIYFQKSSEQKTTLKKHAVQPLYDSSNYNGVDIRV</sequence>
<name>A0ABW6K4F1_9BACI</name>
<protein>
    <recommendedName>
        <fullName evidence="3">Flagellar hook-length control protein FliK</fullName>
    </recommendedName>
</protein>
<organism evidence="1 2">
    <name type="scientific">Cytobacillus spartinae</name>
    <dbReference type="NCBI Taxonomy" id="3299023"/>
    <lineage>
        <taxon>Bacteria</taxon>
        <taxon>Bacillati</taxon>
        <taxon>Bacillota</taxon>
        <taxon>Bacilli</taxon>
        <taxon>Bacillales</taxon>
        <taxon>Bacillaceae</taxon>
        <taxon>Cytobacillus</taxon>
    </lineage>
</organism>